<dbReference type="GO" id="GO:0003677">
    <property type="term" value="F:DNA binding"/>
    <property type="evidence" value="ECO:0007669"/>
    <property type="project" value="InterPro"/>
</dbReference>
<dbReference type="InterPro" id="IPR010982">
    <property type="entry name" value="Lambda_DNA-bd_dom_sf"/>
</dbReference>
<dbReference type="RefSeq" id="WP_267240189.1">
    <property type="nucleotide sequence ID" value="NZ_CP064060.1"/>
</dbReference>
<dbReference type="SUPFAM" id="SSF47413">
    <property type="entry name" value="lambda repressor-like DNA-binding domains"/>
    <property type="match status" value="1"/>
</dbReference>
<dbReference type="AlphaFoldDB" id="A0A7V9Z5Y3"/>
<evidence type="ECO:0000313" key="3">
    <source>
        <dbReference type="Proteomes" id="UP000523087"/>
    </source>
</evidence>
<name>A0A7V9Z5Y3_9BACL</name>
<dbReference type="CDD" id="cd00093">
    <property type="entry name" value="HTH_XRE"/>
    <property type="match status" value="1"/>
</dbReference>
<comment type="caution">
    <text evidence="2">The sequence shown here is derived from an EMBL/GenBank/DDBJ whole genome shotgun (WGS) entry which is preliminary data.</text>
</comment>
<evidence type="ECO:0000313" key="2">
    <source>
        <dbReference type="EMBL" id="MBA2874664.1"/>
    </source>
</evidence>
<dbReference type="InterPro" id="IPR001387">
    <property type="entry name" value="Cro/C1-type_HTH"/>
</dbReference>
<reference evidence="2 3" key="1">
    <citation type="submission" date="2020-07" db="EMBL/GenBank/DDBJ databases">
        <title>Genomic Encyclopedia of Type Strains, Phase IV (KMG-IV): sequencing the most valuable type-strain genomes for metagenomic binning, comparative biology and taxonomic classification.</title>
        <authorList>
            <person name="Goeker M."/>
        </authorList>
    </citation>
    <scope>NUCLEOTIDE SEQUENCE [LARGE SCALE GENOMIC DNA]</scope>
    <source>
        <strain evidence="2 3">DSM 15730</strain>
    </source>
</reference>
<organism evidence="2 3">
    <name type="scientific">Thermaerobacillus caldiproteolyticus</name>
    <dbReference type="NCBI Taxonomy" id="247480"/>
    <lineage>
        <taxon>Bacteria</taxon>
        <taxon>Bacillati</taxon>
        <taxon>Bacillota</taxon>
        <taxon>Bacilli</taxon>
        <taxon>Bacillales</taxon>
        <taxon>Anoxybacillaceae</taxon>
        <taxon>Thermaerobacillus</taxon>
    </lineage>
</organism>
<evidence type="ECO:0000259" key="1">
    <source>
        <dbReference type="PROSITE" id="PS50943"/>
    </source>
</evidence>
<accession>A0A7V9Z5Y3</accession>
<feature type="domain" description="HTH cro/C1-type" evidence="1">
    <location>
        <begin position="3"/>
        <end position="41"/>
    </location>
</feature>
<dbReference type="PROSITE" id="PS50943">
    <property type="entry name" value="HTH_CROC1"/>
    <property type="match status" value="1"/>
</dbReference>
<gene>
    <name evidence="2" type="ORF">HNR31_001435</name>
</gene>
<protein>
    <submittedName>
        <fullName evidence="2">Transcriptional regulator with XRE-family HTH domain</fullName>
    </submittedName>
</protein>
<sequence>MTDLVGVARSTYTAYKRVTKQRQLDTVSKLADLFEVSADYLLGRTDSPHGYATETKTAEEDALAKINQLIKEYSIEQMGFFDIEK</sequence>
<proteinExistence type="predicted"/>
<dbReference type="Gene3D" id="1.10.260.40">
    <property type="entry name" value="lambda repressor-like DNA-binding domains"/>
    <property type="match status" value="1"/>
</dbReference>
<dbReference type="EMBL" id="JACDUT010000004">
    <property type="protein sequence ID" value="MBA2874664.1"/>
    <property type="molecule type" value="Genomic_DNA"/>
</dbReference>
<keyword evidence="3" id="KW-1185">Reference proteome</keyword>
<dbReference type="Proteomes" id="UP000523087">
    <property type="component" value="Unassembled WGS sequence"/>
</dbReference>